<protein>
    <submittedName>
        <fullName evidence="1">Uncharacterized protein</fullName>
    </submittedName>
</protein>
<name>A0ABQ9HU31_9NEOP</name>
<gene>
    <name evidence="1" type="ORF">PR048_013578</name>
</gene>
<accession>A0ABQ9HU31</accession>
<organism evidence="1 2">
    <name type="scientific">Dryococelus australis</name>
    <dbReference type="NCBI Taxonomy" id="614101"/>
    <lineage>
        <taxon>Eukaryota</taxon>
        <taxon>Metazoa</taxon>
        <taxon>Ecdysozoa</taxon>
        <taxon>Arthropoda</taxon>
        <taxon>Hexapoda</taxon>
        <taxon>Insecta</taxon>
        <taxon>Pterygota</taxon>
        <taxon>Neoptera</taxon>
        <taxon>Polyneoptera</taxon>
        <taxon>Phasmatodea</taxon>
        <taxon>Verophasmatodea</taxon>
        <taxon>Anareolatae</taxon>
        <taxon>Phasmatidae</taxon>
        <taxon>Eurycanthinae</taxon>
        <taxon>Dryococelus</taxon>
    </lineage>
</organism>
<proteinExistence type="predicted"/>
<reference evidence="1 2" key="1">
    <citation type="submission" date="2023-02" db="EMBL/GenBank/DDBJ databases">
        <title>LHISI_Scaffold_Assembly.</title>
        <authorList>
            <person name="Stuart O.P."/>
            <person name="Cleave R."/>
            <person name="Magrath M.J.L."/>
            <person name="Mikheyev A.S."/>
        </authorList>
    </citation>
    <scope>NUCLEOTIDE SEQUENCE [LARGE SCALE GENOMIC DNA]</scope>
    <source>
        <strain evidence="1">Daus_M_001</strain>
        <tissue evidence="1">Leg muscle</tissue>
    </source>
</reference>
<dbReference type="Proteomes" id="UP001159363">
    <property type="component" value="Chromosome X"/>
</dbReference>
<keyword evidence="2" id="KW-1185">Reference proteome</keyword>
<sequence>MLEEGGLKVTDIRQMKKTVTTPEGEKTQVQMSLYIYKSNNTDNPKSHSNVSNVKASGITANTCVIFAGNHHIKLCPQKLQSTIAYKCVDCEG</sequence>
<evidence type="ECO:0000313" key="1">
    <source>
        <dbReference type="EMBL" id="KAJ8887363.1"/>
    </source>
</evidence>
<evidence type="ECO:0000313" key="2">
    <source>
        <dbReference type="Proteomes" id="UP001159363"/>
    </source>
</evidence>
<dbReference type="EMBL" id="JARBHB010000004">
    <property type="protein sequence ID" value="KAJ8887363.1"/>
    <property type="molecule type" value="Genomic_DNA"/>
</dbReference>
<comment type="caution">
    <text evidence="1">The sequence shown here is derived from an EMBL/GenBank/DDBJ whole genome shotgun (WGS) entry which is preliminary data.</text>
</comment>